<feature type="region of interest" description="Disordered" evidence="1">
    <location>
        <begin position="14"/>
        <end position="33"/>
    </location>
</feature>
<keyword evidence="3" id="KW-0614">Plasmid</keyword>
<keyword evidence="2" id="KW-1133">Transmembrane helix</keyword>
<evidence type="ECO:0000256" key="1">
    <source>
        <dbReference type="SAM" id="MobiDB-lite"/>
    </source>
</evidence>
<evidence type="ECO:0000256" key="2">
    <source>
        <dbReference type="SAM" id="Phobius"/>
    </source>
</evidence>
<gene>
    <name evidence="3" type="ordered locus">RHA1_ro10376</name>
</gene>
<dbReference type="Proteomes" id="UP000008710">
    <property type="component" value="Plasmid pRHL2"/>
</dbReference>
<evidence type="ECO:0000313" key="4">
    <source>
        <dbReference type="Proteomes" id="UP000008710"/>
    </source>
</evidence>
<accession>Q0RVX1</accession>
<dbReference type="AlphaFoldDB" id="Q0RVX1"/>
<keyword evidence="2" id="KW-0472">Membrane</keyword>
<feature type="transmembrane region" description="Helical" evidence="2">
    <location>
        <begin position="78"/>
        <end position="99"/>
    </location>
</feature>
<proteinExistence type="predicted"/>
<dbReference type="KEGG" id="rha:RHA1_ro10376"/>
<protein>
    <submittedName>
        <fullName evidence="3">Uncharacterized protein</fullName>
    </submittedName>
</protein>
<sequence>MTWMRTRCISGRAASSEATTSITSGVDRSDNGAIRPATERRAGGHWCGCRGRPRCLGAGGSRRACGAARERSIGESTYALLAAFAPQSYIVAFVAFVAASRRGPQLMIAHSGQDETVSDRTAADLERELAMLADVRDRLRASEGNDFRIPTTAVDQVLDEFNTLERSPRDPT</sequence>
<name>Q0RVX1_RHOJR</name>
<feature type="compositionally biased region" description="Low complexity" evidence="1">
    <location>
        <begin position="14"/>
        <end position="24"/>
    </location>
</feature>
<reference evidence="4" key="1">
    <citation type="journal article" date="2006" name="Proc. Natl. Acad. Sci. U.S.A.">
        <title>The complete genome of Rhodococcus sp. RHA1 provides insights into a catabolic powerhouse.</title>
        <authorList>
            <person name="McLeod M.P."/>
            <person name="Warren R.L."/>
            <person name="Hsiao W.W.L."/>
            <person name="Araki N."/>
            <person name="Myhre M."/>
            <person name="Fernandes C."/>
            <person name="Miyazawa D."/>
            <person name="Wong W."/>
            <person name="Lillquist A.L."/>
            <person name="Wang D."/>
            <person name="Dosanjh M."/>
            <person name="Hara H."/>
            <person name="Petrescu A."/>
            <person name="Morin R.D."/>
            <person name="Yang G."/>
            <person name="Stott J.M."/>
            <person name="Schein J.E."/>
            <person name="Shin H."/>
            <person name="Smailus D."/>
            <person name="Siddiqui A.S."/>
            <person name="Marra M.A."/>
            <person name="Jones S.J.M."/>
            <person name="Holt R."/>
            <person name="Brinkman F.S.L."/>
            <person name="Miyauchi K."/>
            <person name="Fukuda M."/>
            <person name="Davies J.E."/>
            <person name="Mohn W.W."/>
            <person name="Eltis L.D."/>
        </authorList>
    </citation>
    <scope>NUCLEOTIDE SEQUENCE [LARGE SCALE GENOMIC DNA]</scope>
    <source>
        <strain evidence="4">RHA1</strain>
    </source>
</reference>
<evidence type="ECO:0000313" key="3">
    <source>
        <dbReference type="EMBL" id="ABH00565.1"/>
    </source>
</evidence>
<organism evidence="3 4">
    <name type="scientific">Rhodococcus jostii (strain RHA1)</name>
    <dbReference type="NCBI Taxonomy" id="101510"/>
    <lineage>
        <taxon>Bacteria</taxon>
        <taxon>Bacillati</taxon>
        <taxon>Actinomycetota</taxon>
        <taxon>Actinomycetes</taxon>
        <taxon>Mycobacteriales</taxon>
        <taxon>Nocardiaceae</taxon>
        <taxon>Rhodococcus</taxon>
    </lineage>
</organism>
<keyword evidence="2" id="KW-0812">Transmembrane</keyword>
<dbReference type="EMBL" id="CP000433">
    <property type="protein sequence ID" value="ABH00565.1"/>
    <property type="molecule type" value="Genomic_DNA"/>
</dbReference>
<geneLocation type="plasmid" evidence="3 4">
    <name>pRHL2</name>
</geneLocation>
<dbReference type="HOGENOM" id="CLU_1554075_0_0_11"/>